<proteinExistence type="predicted"/>
<name>A0ABQ3HB71_9NEIS</name>
<dbReference type="SUPFAM" id="SSF52540">
    <property type="entry name" value="P-loop containing nucleoside triphosphate hydrolases"/>
    <property type="match status" value="1"/>
</dbReference>
<sequence length="660" mass="71272">MIGPPGTGKSLLARRIAACFAHEAEPGNSGYFEYLLTKFSTPEEIFGPLSIAELKADRFKRNTGGYLPTVRIAFLDEIFKANSSILNALLTILNERVYHNGSVREAVPLRALIAASNELPVGHEELGALYDRFLVRGFVDYVSQDGLSLLFDADAAPGDYPKLDLSELHDLQQAAAGVTIPDTVRTAIETIWRKHRDTFKEDRREQLSDRRFKKALHLLRVSAASNGRGEVDLSDVLLLKHCLWNHHDNAAEVQKLVLDTLRRFSHAVPCREGAALSPSVSTIERPRGAGDVVKGYKGSGTEHDPLLIGNIDELRGLARADVGLKGYYFRQTAAIDCSALNSWHAIPFRGHYDGGGHRIVGNKTSDVLFSSIAAGSSIRNLRLQDWALAVEAKETAIKACESNLGLIQERAFACMITACRTGGSLIGCHAEACTIAHCRAGSTLIGGDNDAGVAKNCRIADCLIVLDYRGYGDRGGIAQKLGEGSVVERCLVTGRYEGRGHFYGFAGNCNNSHISNCALGPFECSLIKMTGRAIFSVGAEMIFAKRIAGKRLNGGELRNNAAVDSVRSESDSNEPDGLNGASVAAASFNQYYFEHTLGWDFDSVWTWNDQTGLPALRQVGVGAAAASTAIASATLAGTKQADLLTQQLRANLWLGDVATC</sequence>
<evidence type="ECO:0000313" key="3">
    <source>
        <dbReference type="EMBL" id="GHD76717.1"/>
    </source>
</evidence>
<dbReference type="InterPro" id="IPR050513">
    <property type="entry name" value="RavA_ATPases"/>
</dbReference>
<keyword evidence="4" id="KW-1185">Reference proteome</keyword>
<comment type="caution">
    <text evidence="3">The sequence shown here is derived from an EMBL/GenBank/DDBJ whole genome shotgun (WGS) entry which is preliminary data.</text>
</comment>
<evidence type="ECO:0000313" key="4">
    <source>
        <dbReference type="Proteomes" id="UP000662678"/>
    </source>
</evidence>
<dbReference type="Gene3D" id="3.40.50.300">
    <property type="entry name" value="P-loop containing nucleotide triphosphate hydrolases"/>
    <property type="match status" value="1"/>
</dbReference>
<dbReference type="EMBL" id="BMYP01000017">
    <property type="protein sequence ID" value="GHD76717.1"/>
    <property type="molecule type" value="Genomic_DNA"/>
</dbReference>
<dbReference type="InterPro" id="IPR011050">
    <property type="entry name" value="Pectin_lyase_fold/virulence"/>
</dbReference>
<dbReference type="Pfam" id="PF17868">
    <property type="entry name" value="AAA_lid_8"/>
    <property type="match status" value="1"/>
</dbReference>
<evidence type="ECO:0000259" key="1">
    <source>
        <dbReference type="Pfam" id="PF17868"/>
    </source>
</evidence>
<dbReference type="PANTHER" id="PTHR32204:SF0">
    <property type="entry name" value="ATPASE RAVA"/>
    <property type="match status" value="1"/>
</dbReference>
<gene>
    <name evidence="3" type="ORF">GCM10011419_16490</name>
</gene>
<protein>
    <submittedName>
        <fullName evidence="3">MoxR-like protein</fullName>
    </submittedName>
</protein>
<dbReference type="SUPFAM" id="SSF51126">
    <property type="entry name" value="Pectin lyase-like"/>
    <property type="match status" value="1"/>
</dbReference>
<dbReference type="Pfam" id="PF20030">
    <property type="entry name" value="bpMoxR"/>
    <property type="match status" value="1"/>
</dbReference>
<accession>A0ABQ3HB71</accession>
<dbReference type="InterPro" id="IPR041538">
    <property type="entry name" value="RavA-like_AAA_lid"/>
</dbReference>
<feature type="domain" description="ATPase RavA-like AAA lid" evidence="1">
    <location>
        <begin position="194"/>
        <end position="257"/>
    </location>
</feature>
<feature type="domain" description="MoxR" evidence="2">
    <location>
        <begin position="1"/>
        <end position="154"/>
    </location>
</feature>
<dbReference type="PANTHER" id="PTHR32204">
    <property type="entry name" value="ATPASE RAVA"/>
    <property type="match status" value="1"/>
</dbReference>
<evidence type="ECO:0000259" key="2">
    <source>
        <dbReference type="Pfam" id="PF20030"/>
    </source>
</evidence>
<dbReference type="InterPro" id="IPR027417">
    <property type="entry name" value="P-loop_NTPase"/>
</dbReference>
<organism evidence="3 4">
    <name type="scientific">Vogesella fluminis</name>
    <dbReference type="NCBI Taxonomy" id="1069161"/>
    <lineage>
        <taxon>Bacteria</taxon>
        <taxon>Pseudomonadati</taxon>
        <taxon>Pseudomonadota</taxon>
        <taxon>Betaproteobacteria</taxon>
        <taxon>Neisseriales</taxon>
        <taxon>Chromobacteriaceae</taxon>
        <taxon>Vogesella</taxon>
    </lineage>
</organism>
<reference evidence="4" key="1">
    <citation type="journal article" date="2019" name="Int. J. Syst. Evol. Microbiol.">
        <title>The Global Catalogue of Microorganisms (GCM) 10K type strain sequencing project: providing services to taxonomists for standard genome sequencing and annotation.</title>
        <authorList>
            <consortium name="The Broad Institute Genomics Platform"/>
            <consortium name="The Broad Institute Genome Sequencing Center for Infectious Disease"/>
            <person name="Wu L."/>
            <person name="Ma J."/>
        </authorList>
    </citation>
    <scope>NUCLEOTIDE SEQUENCE [LARGE SCALE GENOMIC DNA]</scope>
    <source>
        <strain evidence="4">KCTC 23713</strain>
    </source>
</reference>
<dbReference type="Proteomes" id="UP000662678">
    <property type="component" value="Unassembled WGS sequence"/>
</dbReference>
<dbReference type="InterPro" id="IPR045427">
    <property type="entry name" value="MoxR"/>
</dbReference>
<dbReference type="Gene3D" id="2.160.20.110">
    <property type="match status" value="1"/>
</dbReference>
<dbReference type="CDD" id="cd00009">
    <property type="entry name" value="AAA"/>
    <property type="match status" value="1"/>
</dbReference>